<dbReference type="Proteomes" id="UP000016462">
    <property type="component" value="Unassembled WGS sequence"/>
</dbReference>
<proteinExistence type="predicted"/>
<comment type="caution">
    <text evidence="2">The sequence shown here is derived from an EMBL/GenBank/DDBJ whole genome shotgun (WGS) entry which is preliminary data.</text>
</comment>
<organism evidence="2 3">
    <name type="scientific">Agrococcus pavilionensis RW1</name>
    <dbReference type="NCBI Taxonomy" id="1330458"/>
    <lineage>
        <taxon>Bacteria</taxon>
        <taxon>Bacillati</taxon>
        <taxon>Actinomycetota</taxon>
        <taxon>Actinomycetes</taxon>
        <taxon>Micrococcales</taxon>
        <taxon>Microbacteriaceae</taxon>
        <taxon>Agrococcus</taxon>
    </lineage>
</organism>
<dbReference type="OrthoDB" id="5123328at2"/>
<accession>U1LC84</accession>
<evidence type="ECO:0000256" key="1">
    <source>
        <dbReference type="SAM" id="MobiDB-lite"/>
    </source>
</evidence>
<dbReference type="AlphaFoldDB" id="U1LC84"/>
<name>U1LC84_9MICO</name>
<evidence type="ECO:0000313" key="2">
    <source>
        <dbReference type="EMBL" id="ERG64753.1"/>
    </source>
</evidence>
<evidence type="ECO:0000313" key="3">
    <source>
        <dbReference type="Proteomes" id="UP000016462"/>
    </source>
</evidence>
<reference evidence="2 3" key="1">
    <citation type="journal article" date="2013" name="Genome Announc.">
        <title>First draft genome sequence from a member of the genus agrococcus, isolated from modern microbialites.</title>
        <authorList>
            <person name="White R.A.III."/>
            <person name="Grassa C.J."/>
            <person name="Suttle C.A."/>
        </authorList>
    </citation>
    <scope>NUCLEOTIDE SEQUENCE [LARGE SCALE GENOMIC DNA]</scope>
    <source>
        <strain evidence="2 3">RW1</strain>
    </source>
</reference>
<dbReference type="RefSeq" id="WP_021010086.1">
    <property type="nucleotide sequence ID" value="NZ_ASHR01000016.1"/>
</dbReference>
<keyword evidence="3" id="KW-1185">Reference proteome</keyword>
<protein>
    <submittedName>
        <fullName evidence="2">Uncharacterized protein</fullName>
    </submittedName>
</protein>
<sequence>MANWNDPTYDSREGDPVYHEAPPADSGSASSFDARHNEFVPEEGQSGAGVDARTGETVHGDGEAKEAPNDDFSAGRDAAQPEELDGGDQRHLEDAARDQDAPSLEGDGR</sequence>
<gene>
    <name evidence="2" type="ORF">L332_09875</name>
</gene>
<feature type="compositionally biased region" description="Basic and acidic residues" evidence="1">
    <location>
        <begin position="87"/>
        <end position="109"/>
    </location>
</feature>
<feature type="compositionally biased region" description="Basic and acidic residues" evidence="1">
    <location>
        <begin position="53"/>
        <end position="68"/>
    </location>
</feature>
<dbReference type="EMBL" id="ASHR01000016">
    <property type="protein sequence ID" value="ERG64753.1"/>
    <property type="molecule type" value="Genomic_DNA"/>
</dbReference>
<feature type="compositionally biased region" description="Basic and acidic residues" evidence="1">
    <location>
        <begin position="9"/>
        <end position="18"/>
    </location>
</feature>
<feature type="region of interest" description="Disordered" evidence="1">
    <location>
        <begin position="1"/>
        <end position="109"/>
    </location>
</feature>